<reference evidence="1 2" key="1">
    <citation type="submission" date="2013-11" db="EMBL/GenBank/DDBJ databases">
        <title>Opisthorchis viverrini - life in the bile duct.</title>
        <authorList>
            <person name="Young N.D."/>
            <person name="Nagarajan N."/>
            <person name="Lin S.J."/>
            <person name="Korhonen P.K."/>
            <person name="Jex A.R."/>
            <person name="Hall R.S."/>
            <person name="Safavi-Hemami H."/>
            <person name="Kaewkong W."/>
            <person name="Bertrand D."/>
            <person name="Gao S."/>
            <person name="Seet Q."/>
            <person name="Wongkham S."/>
            <person name="Teh B.T."/>
            <person name="Wongkham C."/>
            <person name="Intapan P.M."/>
            <person name="Maleewong W."/>
            <person name="Yang X."/>
            <person name="Hu M."/>
            <person name="Wang Z."/>
            <person name="Hofmann A."/>
            <person name="Sternberg P.W."/>
            <person name="Tan P."/>
            <person name="Wang J."/>
            <person name="Gasser R.B."/>
        </authorList>
    </citation>
    <scope>NUCLEOTIDE SEQUENCE [LARGE SCALE GENOMIC DNA]</scope>
</reference>
<gene>
    <name evidence="1" type="ORF">T265_14596</name>
</gene>
<keyword evidence="2" id="KW-1185">Reference proteome</keyword>
<evidence type="ECO:0000313" key="1">
    <source>
        <dbReference type="EMBL" id="KER23669.1"/>
    </source>
</evidence>
<organism evidence="1 2">
    <name type="scientific">Opisthorchis viverrini</name>
    <name type="common">Southeast Asian liver fluke</name>
    <dbReference type="NCBI Taxonomy" id="6198"/>
    <lineage>
        <taxon>Eukaryota</taxon>
        <taxon>Metazoa</taxon>
        <taxon>Spiralia</taxon>
        <taxon>Lophotrochozoa</taxon>
        <taxon>Platyhelminthes</taxon>
        <taxon>Trematoda</taxon>
        <taxon>Digenea</taxon>
        <taxon>Opisthorchiida</taxon>
        <taxon>Opisthorchiata</taxon>
        <taxon>Opisthorchiidae</taxon>
        <taxon>Opisthorchis</taxon>
    </lineage>
</organism>
<accession>A0A075A898</accession>
<name>A0A075A898_OPIVI</name>
<feature type="non-terminal residue" evidence="1">
    <location>
        <position position="83"/>
    </location>
</feature>
<dbReference type="EMBL" id="KL596841">
    <property type="protein sequence ID" value="KER23669.1"/>
    <property type="molecule type" value="Genomic_DNA"/>
</dbReference>
<dbReference type="RefSeq" id="XP_009172611.1">
    <property type="nucleotide sequence ID" value="XM_009174347.1"/>
</dbReference>
<sequence length="83" mass="9434">MMCYQDQPWSYSSEKSLAFEFRSSLPLLWLGSARQQYASLAAREFKLDTSNLNGYVATSTSPAHSGRNGIIMFERANIFMLDQ</sequence>
<dbReference type="KEGG" id="ovi:T265_14596"/>
<dbReference type="CTD" id="20328762"/>
<dbReference type="AlphaFoldDB" id="A0A075A898"/>
<dbReference type="Proteomes" id="UP000054324">
    <property type="component" value="Unassembled WGS sequence"/>
</dbReference>
<evidence type="ECO:0000313" key="2">
    <source>
        <dbReference type="Proteomes" id="UP000054324"/>
    </source>
</evidence>
<proteinExistence type="predicted"/>
<dbReference type="GeneID" id="20328762"/>
<protein>
    <submittedName>
        <fullName evidence="1">Uncharacterized protein</fullName>
    </submittedName>
</protein>